<evidence type="ECO:0000256" key="4">
    <source>
        <dbReference type="ARBA" id="ARBA00023015"/>
    </source>
</evidence>
<dbReference type="PANTHER" id="PTHR13011:SF0">
    <property type="entry name" value="GENERAL TRANSCRIPTION FACTOR IIF SUBUNIT 1"/>
    <property type="match status" value="1"/>
</dbReference>
<dbReference type="GO" id="GO:0016251">
    <property type="term" value="F:RNA polymerase II general transcription initiation factor activity"/>
    <property type="evidence" value="ECO:0007669"/>
    <property type="project" value="TreeGrafter"/>
</dbReference>
<feature type="region of interest" description="Disordered" evidence="10">
    <location>
        <begin position="375"/>
        <end position="680"/>
    </location>
</feature>
<evidence type="ECO:0000256" key="8">
    <source>
        <dbReference type="ARBA" id="ARBA00025232"/>
    </source>
</evidence>
<keyword evidence="4" id="KW-0805">Transcription regulation</keyword>
<feature type="compositionally biased region" description="Low complexity" evidence="10">
    <location>
        <begin position="102"/>
        <end position="125"/>
    </location>
</feature>
<feature type="compositionally biased region" description="Acidic residues" evidence="10">
    <location>
        <begin position="574"/>
        <end position="596"/>
    </location>
</feature>
<dbReference type="Pfam" id="PF05793">
    <property type="entry name" value="TFIIF_alpha"/>
    <property type="match status" value="1"/>
</dbReference>
<feature type="compositionally biased region" description="Basic and acidic residues" evidence="10">
    <location>
        <begin position="542"/>
        <end position="556"/>
    </location>
</feature>
<feature type="compositionally biased region" description="Basic residues" evidence="10">
    <location>
        <begin position="636"/>
        <end position="645"/>
    </location>
</feature>
<evidence type="ECO:0000256" key="10">
    <source>
        <dbReference type="SAM" id="MobiDB-lite"/>
    </source>
</evidence>
<keyword evidence="7" id="KW-0539">Nucleus</keyword>
<keyword evidence="6" id="KW-0804">Transcription</keyword>
<dbReference type="AlphaFoldDB" id="A0AA85K0J1"/>
<dbReference type="GO" id="GO:0032968">
    <property type="term" value="P:positive regulation of transcription elongation by RNA polymerase II"/>
    <property type="evidence" value="ECO:0007669"/>
    <property type="project" value="InterPro"/>
</dbReference>
<evidence type="ECO:0000256" key="1">
    <source>
        <dbReference type="ARBA" id="ARBA00004123"/>
    </source>
</evidence>
<dbReference type="SUPFAM" id="SSF50916">
    <property type="entry name" value="Rap30/74 interaction domains"/>
    <property type="match status" value="1"/>
</dbReference>
<evidence type="ECO:0000256" key="6">
    <source>
        <dbReference type="ARBA" id="ARBA00023163"/>
    </source>
</evidence>
<keyword evidence="11" id="KW-1185">Reference proteome</keyword>
<comment type="function">
    <text evidence="8">TFIIF is a general transcription initiation factor that binds to RNA polymerase II and helps to recruit it to the initiation complex in collaboration with TFIIB. It promotes transcription elongation.</text>
</comment>
<feature type="region of interest" description="Disordered" evidence="10">
    <location>
        <begin position="706"/>
        <end position="787"/>
    </location>
</feature>
<dbReference type="Proteomes" id="UP000050795">
    <property type="component" value="Unassembled WGS sequence"/>
</dbReference>
<evidence type="ECO:0000256" key="9">
    <source>
        <dbReference type="ARBA" id="ARBA00031523"/>
    </source>
</evidence>
<accession>A0AA85K0J1</accession>
<evidence type="ECO:0000256" key="3">
    <source>
        <dbReference type="ARBA" id="ARBA00020812"/>
    </source>
</evidence>
<feature type="compositionally biased region" description="Polar residues" evidence="10">
    <location>
        <begin position="706"/>
        <end position="723"/>
    </location>
</feature>
<feature type="compositionally biased region" description="Low complexity" evidence="10">
    <location>
        <begin position="442"/>
        <end position="451"/>
    </location>
</feature>
<dbReference type="GO" id="GO:0005674">
    <property type="term" value="C:transcription factor TFIIF complex"/>
    <property type="evidence" value="ECO:0007669"/>
    <property type="project" value="TreeGrafter"/>
</dbReference>
<name>A0AA85K0J1_TRIRE</name>
<evidence type="ECO:0000256" key="2">
    <source>
        <dbReference type="ARBA" id="ARBA00005249"/>
    </source>
</evidence>
<dbReference type="SUPFAM" id="SSF46785">
    <property type="entry name" value="Winged helix' DNA-binding domain"/>
    <property type="match status" value="1"/>
</dbReference>
<evidence type="ECO:0000256" key="7">
    <source>
        <dbReference type="ARBA" id="ARBA00023242"/>
    </source>
</evidence>
<dbReference type="WBParaSite" id="TREG1_57950.1">
    <property type="protein sequence ID" value="TREG1_57950.1"/>
    <property type="gene ID" value="TREG1_57950"/>
</dbReference>
<feature type="region of interest" description="Disordered" evidence="10">
    <location>
        <begin position="101"/>
        <end position="126"/>
    </location>
</feature>
<proteinExistence type="inferred from homology"/>
<comment type="subcellular location">
    <subcellularLocation>
        <location evidence="1">Nucleus</location>
    </subcellularLocation>
</comment>
<dbReference type="GO" id="GO:0003677">
    <property type="term" value="F:DNA binding"/>
    <property type="evidence" value="ECO:0007669"/>
    <property type="project" value="UniProtKB-KW"/>
</dbReference>
<sequence length="848" mass="92769">MSGVPNPTAIRVEKVAPPITSEVSQAQNITVVSRLPPNKGIQYARPAHNLITAPRDSVVSTASVVVIRPLGNSSTPVNVTAASTTGLKITPIGPLKISAIQSTSNASRPSSISSQPQSSSSASPAKATNLITHSTQPQTIQSGSAVLSGLAGNSKVPITNQTEEKQTSQRNIIREMQVRVPNKKDKRFSVLRFHAADRIDLSSGPEVFMQRENNLKAFRSLYGTTEMPDIGAGSEFGREAKEEARLKKYGVVRESYKPDDQPWLMTVGKGKANRRRFRGVREGSVSENVEYFVFCQCKDGNFDAYPVNAWYKMKPEINYRFLKEDEAEAEYSRLHKTLNLFNVMVKRKLTDNAGEEDADMDREISKGLKFLSSLGDVNSSQRNKTEPKSKDLKSENALKLTDLDELDTGSEADDDEDEDDMDDENHHAKSANTDSTKAEDGLSSSSKMKSLLFDDPDDRSKSGSKGGLLKASERIRLAKKKQRVAAIVTKMRRGVKRRKRKTVNMMGSSEEEDDPDEEAQDESELDDHEGDEVDYMTNSSSDEEKLPSEEREKIYEETGVDEELALKALLTDISSEEEEKSENDVPEIEEDSVDEEASSKRRNEIDNVRKGIKSSSTSHKPDADEDGVGGLDSSKKLHRNHKKRQNNGSDENDSGSSSSSSSSSGDEDSSTYSSSDSELDNRLKSIQKNVKKAEVIQKLQETINASSLTSGGNSLSDNHQITSGSGGSLKRLPGSDLSTSGAGASAAATSTSDTLLDSPAAKKPRADGITSSASSSNAPVNSSDNELVSTVRKYLMRKPITVRELLKKIRLRKLVSKNEDAQTVLANVLRQLRPIKQTINGQHVLSLK</sequence>
<feature type="compositionally biased region" description="Low complexity" evidence="10">
    <location>
        <begin position="646"/>
        <end position="676"/>
    </location>
</feature>
<feature type="compositionally biased region" description="Acidic residues" evidence="10">
    <location>
        <begin position="403"/>
        <end position="423"/>
    </location>
</feature>
<keyword evidence="5" id="KW-0238">DNA-binding</keyword>
<dbReference type="InterPro" id="IPR036390">
    <property type="entry name" value="WH_DNA-bd_sf"/>
</dbReference>
<feature type="compositionally biased region" description="Basic and acidic residues" evidence="10">
    <location>
        <begin position="383"/>
        <end position="396"/>
    </location>
</feature>
<feature type="compositionally biased region" description="Acidic residues" evidence="10">
    <location>
        <begin position="509"/>
        <end position="534"/>
    </location>
</feature>
<organism evidence="11 12">
    <name type="scientific">Trichobilharzia regenti</name>
    <name type="common">Nasal bird schistosome</name>
    <dbReference type="NCBI Taxonomy" id="157069"/>
    <lineage>
        <taxon>Eukaryota</taxon>
        <taxon>Metazoa</taxon>
        <taxon>Spiralia</taxon>
        <taxon>Lophotrochozoa</taxon>
        <taxon>Platyhelminthes</taxon>
        <taxon>Trematoda</taxon>
        <taxon>Digenea</taxon>
        <taxon>Strigeidida</taxon>
        <taxon>Schistosomatoidea</taxon>
        <taxon>Schistosomatidae</taxon>
        <taxon>Trichobilharzia</taxon>
    </lineage>
</organism>
<feature type="compositionally biased region" description="Basic and acidic residues" evidence="10">
    <location>
        <begin position="597"/>
        <end position="609"/>
    </location>
</feature>
<feature type="compositionally biased region" description="Low complexity" evidence="10">
    <location>
        <begin position="771"/>
        <end position="783"/>
    </location>
</feature>
<dbReference type="InterPro" id="IPR008851">
    <property type="entry name" value="TFIIF-alpha"/>
</dbReference>
<reference evidence="12" key="2">
    <citation type="submission" date="2023-11" db="UniProtKB">
        <authorList>
            <consortium name="WormBaseParasite"/>
        </authorList>
    </citation>
    <scope>IDENTIFICATION</scope>
</reference>
<dbReference type="InterPro" id="IPR011039">
    <property type="entry name" value="TFIIF_interaction"/>
</dbReference>
<evidence type="ECO:0000313" key="11">
    <source>
        <dbReference type="Proteomes" id="UP000050795"/>
    </source>
</evidence>
<feature type="compositionally biased region" description="Low complexity" evidence="10">
    <location>
        <begin position="734"/>
        <end position="758"/>
    </location>
</feature>
<dbReference type="GO" id="GO:0006367">
    <property type="term" value="P:transcription initiation at RNA polymerase II promoter"/>
    <property type="evidence" value="ECO:0007669"/>
    <property type="project" value="InterPro"/>
</dbReference>
<comment type="similarity">
    <text evidence="2">Belongs to the TFIIF alpha subunit family.</text>
</comment>
<dbReference type="InterPro" id="IPR036388">
    <property type="entry name" value="WH-like_DNA-bd_sf"/>
</dbReference>
<feature type="compositionally biased region" description="Basic residues" evidence="10">
    <location>
        <begin position="490"/>
        <end position="502"/>
    </location>
</feature>
<evidence type="ECO:0000256" key="5">
    <source>
        <dbReference type="ARBA" id="ARBA00023125"/>
    </source>
</evidence>
<protein>
    <recommendedName>
        <fullName evidence="3">General transcription factor IIF subunit 1</fullName>
    </recommendedName>
    <alternativeName>
        <fullName evidence="9">Transcription initiation factor IIF subunit alpha</fullName>
    </alternativeName>
</protein>
<dbReference type="Gene3D" id="1.10.10.10">
    <property type="entry name" value="Winged helix-like DNA-binding domain superfamily/Winged helix DNA-binding domain"/>
    <property type="match status" value="1"/>
</dbReference>
<dbReference type="PANTHER" id="PTHR13011">
    <property type="entry name" value="TFIIF-ALPHA"/>
    <property type="match status" value="1"/>
</dbReference>
<reference evidence="11" key="1">
    <citation type="submission" date="2022-06" db="EMBL/GenBank/DDBJ databases">
        <authorList>
            <person name="Berger JAMES D."/>
            <person name="Berger JAMES D."/>
        </authorList>
    </citation>
    <scope>NUCLEOTIDE SEQUENCE [LARGE SCALE GENOMIC DNA]</scope>
</reference>
<evidence type="ECO:0000313" key="12">
    <source>
        <dbReference type="WBParaSite" id="TREG1_57950.1"/>
    </source>
</evidence>
<dbReference type="GO" id="GO:0001096">
    <property type="term" value="F:TFIIF-class transcription factor complex binding"/>
    <property type="evidence" value="ECO:0007669"/>
    <property type="project" value="TreeGrafter"/>
</dbReference>